<feature type="transmembrane region" description="Helical" evidence="8">
    <location>
        <begin position="141"/>
        <end position="168"/>
    </location>
</feature>
<keyword evidence="4 8" id="KW-0812">Transmembrane</keyword>
<keyword evidence="5 8" id="KW-1133">Transmembrane helix</keyword>
<feature type="transmembrane region" description="Helical" evidence="8">
    <location>
        <begin position="411"/>
        <end position="431"/>
    </location>
</feature>
<feature type="transmembrane region" description="Helical" evidence="8">
    <location>
        <begin position="257"/>
        <end position="284"/>
    </location>
</feature>
<dbReference type="InterPro" id="IPR001734">
    <property type="entry name" value="Na/solute_symporter"/>
</dbReference>
<organism evidence="9 10">
    <name type="scientific">Sporomusa malonica</name>
    <dbReference type="NCBI Taxonomy" id="112901"/>
    <lineage>
        <taxon>Bacteria</taxon>
        <taxon>Bacillati</taxon>
        <taxon>Bacillota</taxon>
        <taxon>Negativicutes</taxon>
        <taxon>Selenomonadales</taxon>
        <taxon>Sporomusaceae</taxon>
        <taxon>Sporomusa</taxon>
    </lineage>
</organism>
<feature type="transmembrane region" description="Helical" evidence="8">
    <location>
        <begin position="45"/>
        <end position="69"/>
    </location>
</feature>
<dbReference type="Pfam" id="PF00474">
    <property type="entry name" value="SSF"/>
    <property type="match status" value="1"/>
</dbReference>
<dbReference type="AlphaFoldDB" id="A0A1W2EYE4"/>
<sequence>MNFSLVHLIGFLATLMIVFAIGIYSARRVKSAESFSLGGRSAGAAIVSGTIAGTIIGGAATIGTTQLAYSAGLSAWWFTLGSGIGFLVMGIFYASPLRNTGLETISQYLVLNYGRPMGPLTSVISSVGIFFSIVASSLSGIHLLATLFGFASWQAAVVTVFLVAAYVFWGGMQGTGLSGLMKVAIIYVTLFSAGWYAFQSLQQLPSLETAFPSSTWFSLFGADVWGGLGNVFSLVVGIVCTQTYIQAIFAARDSQTALIGTCTAAVITIPVGLPSVAVGMFMRVNYPDILPIDALPMYMLNHMPAWLGGIGLAGLLISVVGSIAGLLLGIATMVARDIFHGVFGVSDSRNLLWINRTTIVMVAFCAMLTALANLQSFVLSWNYLSMALRGAGVFLPLTLAVFLPGVLKKKWAISSMVLSTLFAITGYSLLALSVNPLYTGMAASLLIILLGSCFSWFTQRKHALD</sequence>
<comment type="subcellular location">
    <subcellularLocation>
        <location evidence="1">Membrane</location>
        <topology evidence="1">Multi-pass membrane protein</topology>
    </subcellularLocation>
</comment>
<feature type="transmembrane region" description="Helical" evidence="8">
    <location>
        <begin position="304"/>
        <end position="330"/>
    </location>
</feature>
<evidence type="ECO:0000256" key="5">
    <source>
        <dbReference type="ARBA" id="ARBA00022989"/>
    </source>
</evidence>
<keyword evidence="6 8" id="KW-0472">Membrane</keyword>
<evidence type="ECO:0000256" key="3">
    <source>
        <dbReference type="ARBA" id="ARBA00022448"/>
    </source>
</evidence>
<evidence type="ECO:0000256" key="6">
    <source>
        <dbReference type="ARBA" id="ARBA00023136"/>
    </source>
</evidence>
<feature type="transmembrane region" description="Helical" evidence="8">
    <location>
        <begin position="437"/>
        <end position="457"/>
    </location>
</feature>
<dbReference type="PANTHER" id="PTHR48086">
    <property type="entry name" value="SODIUM/PROLINE SYMPORTER-RELATED"/>
    <property type="match status" value="1"/>
</dbReference>
<name>A0A1W2EYE4_9FIRM</name>
<dbReference type="InterPro" id="IPR050277">
    <property type="entry name" value="Sodium:Solute_Symporter"/>
</dbReference>
<feature type="transmembrane region" description="Helical" evidence="8">
    <location>
        <begin position="116"/>
        <end position="135"/>
    </location>
</feature>
<evidence type="ECO:0000256" key="2">
    <source>
        <dbReference type="ARBA" id="ARBA00006434"/>
    </source>
</evidence>
<comment type="similarity">
    <text evidence="2 7">Belongs to the sodium:solute symporter (SSF) (TC 2.A.21) family.</text>
</comment>
<proteinExistence type="inferred from homology"/>
<accession>A0A1W2EYE4</accession>
<evidence type="ECO:0000256" key="7">
    <source>
        <dbReference type="RuleBase" id="RU362091"/>
    </source>
</evidence>
<dbReference type="EMBL" id="FWXI01000035">
    <property type="protein sequence ID" value="SMD14691.1"/>
    <property type="molecule type" value="Genomic_DNA"/>
</dbReference>
<dbReference type="Proteomes" id="UP000192738">
    <property type="component" value="Unassembled WGS sequence"/>
</dbReference>
<evidence type="ECO:0000256" key="8">
    <source>
        <dbReference type="SAM" id="Phobius"/>
    </source>
</evidence>
<keyword evidence="3" id="KW-0813">Transport</keyword>
<feature type="transmembrane region" description="Helical" evidence="8">
    <location>
        <begin position="351"/>
        <end position="371"/>
    </location>
</feature>
<dbReference type="Gene3D" id="1.20.1730.10">
    <property type="entry name" value="Sodium/glucose cotransporter"/>
    <property type="match status" value="1"/>
</dbReference>
<dbReference type="PROSITE" id="PS50283">
    <property type="entry name" value="NA_SOLUT_SYMP_3"/>
    <property type="match status" value="1"/>
</dbReference>
<dbReference type="InterPro" id="IPR038377">
    <property type="entry name" value="Na/Glc_symporter_sf"/>
</dbReference>
<gene>
    <name evidence="9" type="ORF">SAMN04488500_1353</name>
</gene>
<evidence type="ECO:0000256" key="1">
    <source>
        <dbReference type="ARBA" id="ARBA00004141"/>
    </source>
</evidence>
<dbReference type="OrthoDB" id="9781232at2"/>
<dbReference type="CDD" id="cd10322">
    <property type="entry name" value="SLC5sbd"/>
    <property type="match status" value="1"/>
</dbReference>
<protein>
    <submittedName>
        <fullName evidence="9">Solute:Na+ symporter, SSS family</fullName>
    </submittedName>
</protein>
<dbReference type="STRING" id="112901.SAMN04488500_1353"/>
<feature type="transmembrane region" description="Helical" evidence="8">
    <location>
        <begin position="383"/>
        <end position="404"/>
    </location>
</feature>
<dbReference type="PANTHER" id="PTHR48086:SF7">
    <property type="entry name" value="SODIUM-SOLUTE SYMPORTER-RELATED"/>
    <property type="match status" value="1"/>
</dbReference>
<dbReference type="RefSeq" id="WP_084578357.1">
    <property type="nucleotide sequence ID" value="NZ_CP155572.1"/>
</dbReference>
<reference evidence="9 10" key="1">
    <citation type="submission" date="2017-04" db="EMBL/GenBank/DDBJ databases">
        <authorList>
            <person name="Afonso C.L."/>
            <person name="Miller P.J."/>
            <person name="Scott M.A."/>
            <person name="Spackman E."/>
            <person name="Goraichik I."/>
            <person name="Dimitrov K.M."/>
            <person name="Suarez D.L."/>
            <person name="Swayne D.E."/>
        </authorList>
    </citation>
    <scope>NUCLEOTIDE SEQUENCE [LARGE SCALE GENOMIC DNA]</scope>
    <source>
        <strain evidence="9 10">DSM 5090</strain>
    </source>
</reference>
<dbReference type="GO" id="GO:0022857">
    <property type="term" value="F:transmembrane transporter activity"/>
    <property type="evidence" value="ECO:0007669"/>
    <property type="project" value="InterPro"/>
</dbReference>
<dbReference type="GO" id="GO:0005886">
    <property type="term" value="C:plasma membrane"/>
    <property type="evidence" value="ECO:0007669"/>
    <property type="project" value="TreeGrafter"/>
</dbReference>
<feature type="transmembrane region" description="Helical" evidence="8">
    <location>
        <begin position="75"/>
        <end position="95"/>
    </location>
</feature>
<evidence type="ECO:0000313" key="9">
    <source>
        <dbReference type="EMBL" id="SMD14691.1"/>
    </source>
</evidence>
<feature type="transmembrane region" description="Helical" evidence="8">
    <location>
        <begin position="180"/>
        <end position="198"/>
    </location>
</feature>
<evidence type="ECO:0000313" key="10">
    <source>
        <dbReference type="Proteomes" id="UP000192738"/>
    </source>
</evidence>
<evidence type="ECO:0000256" key="4">
    <source>
        <dbReference type="ARBA" id="ARBA00022692"/>
    </source>
</evidence>
<feature type="transmembrane region" description="Helical" evidence="8">
    <location>
        <begin position="6"/>
        <end position="24"/>
    </location>
</feature>
<feature type="transmembrane region" description="Helical" evidence="8">
    <location>
        <begin position="224"/>
        <end position="245"/>
    </location>
</feature>
<keyword evidence="10" id="KW-1185">Reference proteome</keyword>